<dbReference type="GO" id="GO:0016603">
    <property type="term" value="F:glutaminyl-peptide cyclotransferase activity"/>
    <property type="evidence" value="ECO:0007669"/>
    <property type="project" value="TreeGrafter"/>
</dbReference>
<evidence type="ECO:0000256" key="1">
    <source>
        <dbReference type="ARBA" id="ARBA00022679"/>
    </source>
</evidence>
<comment type="caution">
    <text evidence="4">The sequence shown here is derived from an EMBL/GenBank/DDBJ whole genome shotgun (WGS) entry which is preliminary data.</text>
</comment>
<evidence type="ECO:0000259" key="3">
    <source>
        <dbReference type="Pfam" id="PF04389"/>
    </source>
</evidence>
<proteinExistence type="predicted"/>
<dbReference type="EMBL" id="DTHG01000017">
    <property type="protein sequence ID" value="HGW91174.1"/>
    <property type="molecule type" value="Genomic_DNA"/>
</dbReference>
<keyword evidence="1" id="KW-0808">Transferase</keyword>
<sequence>MIIFISLFFQDSSFYFLKKQVDFGPRNPGSTGHKLCEEFIIEKLKSYTDSVFEQEFEYKNVKFKNIIGIKKGKGEKTLILGAHYDTRPFAEMETDSQKKNEPILGANDGASGVAVLLEIARVLRKKNLNKNVYFVFFDGEDFGYKDDALLGSRYFVKNIRTRIDEVIIIDMVGDKNLNISMEGYSQIFSKELNERIFKILKKIDKKSFSDVVKYHILDDHIPFINAGINAIDIIDFDYPYWHTTKDVVENCSPESLRKIKKALLIYILKNWR</sequence>
<dbReference type="GO" id="GO:0008270">
    <property type="term" value="F:zinc ion binding"/>
    <property type="evidence" value="ECO:0007669"/>
    <property type="project" value="TreeGrafter"/>
</dbReference>
<dbReference type="Pfam" id="PF04389">
    <property type="entry name" value="Peptidase_M28"/>
    <property type="match status" value="1"/>
</dbReference>
<dbReference type="AlphaFoldDB" id="A0A7C4UBK6"/>
<evidence type="ECO:0000256" key="2">
    <source>
        <dbReference type="ARBA" id="ARBA00023315"/>
    </source>
</evidence>
<dbReference type="PANTHER" id="PTHR12283:SF6">
    <property type="entry name" value="GLUTAMINYL-PEPTIDE CYCLOTRANSFERASE-RELATED"/>
    <property type="match status" value="1"/>
</dbReference>
<keyword evidence="4" id="KW-0378">Hydrolase</keyword>
<reference evidence="4" key="1">
    <citation type="journal article" date="2020" name="mSystems">
        <title>Genome- and Community-Level Interaction Insights into Carbon Utilization and Element Cycling Functions of Hydrothermarchaeota in Hydrothermal Sediment.</title>
        <authorList>
            <person name="Zhou Z."/>
            <person name="Liu Y."/>
            <person name="Xu W."/>
            <person name="Pan J."/>
            <person name="Luo Z.H."/>
            <person name="Li M."/>
        </authorList>
    </citation>
    <scope>NUCLEOTIDE SEQUENCE [LARGE SCALE GENOMIC DNA]</scope>
    <source>
        <strain evidence="4">SpSt-780</strain>
    </source>
</reference>
<dbReference type="PANTHER" id="PTHR12283">
    <property type="entry name" value="GLUTAMINYL-PEPTIDE CYCLOTRANSFERASE"/>
    <property type="match status" value="1"/>
</dbReference>
<evidence type="ECO:0000313" key="4">
    <source>
        <dbReference type="EMBL" id="HGW91174.1"/>
    </source>
</evidence>
<dbReference type="InterPro" id="IPR007484">
    <property type="entry name" value="Peptidase_M28"/>
</dbReference>
<feature type="domain" description="Peptidase M28" evidence="3">
    <location>
        <begin position="65"/>
        <end position="264"/>
    </location>
</feature>
<name>A0A7C4UBK6_UNCW3</name>
<accession>A0A7C4UBK6</accession>
<keyword evidence="2" id="KW-0012">Acyltransferase</keyword>
<organism evidence="4">
    <name type="scientific">candidate division WOR-3 bacterium</name>
    <dbReference type="NCBI Taxonomy" id="2052148"/>
    <lineage>
        <taxon>Bacteria</taxon>
        <taxon>Bacteria division WOR-3</taxon>
    </lineage>
</organism>
<dbReference type="InterPro" id="IPR040234">
    <property type="entry name" value="QC/QCL"/>
</dbReference>
<gene>
    <name evidence="4" type="ORF">ENV67_01355</name>
</gene>
<dbReference type="Gene3D" id="3.40.630.10">
    <property type="entry name" value="Zn peptidases"/>
    <property type="match status" value="1"/>
</dbReference>
<dbReference type="GO" id="GO:0016787">
    <property type="term" value="F:hydrolase activity"/>
    <property type="evidence" value="ECO:0007669"/>
    <property type="project" value="UniProtKB-KW"/>
</dbReference>
<protein>
    <submittedName>
        <fullName evidence="4">M20/M25/M40 family metallo-hydrolase</fullName>
    </submittedName>
</protein>
<dbReference type="SUPFAM" id="SSF53187">
    <property type="entry name" value="Zn-dependent exopeptidases"/>
    <property type="match status" value="1"/>
</dbReference>